<keyword evidence="1" id="KW-0812">Transmembrane</keyword>
<organism evidence="2">
    <name type="scientific">Solanum chilense</name>
    <name type="common">Tomato</name>
    <name type="synonym">Lycopersicon chilense</name>
    <dbReference type="NCBI Taxonomy" id="4083"/>
    <lineage>
        <taxon>Eukaryota</taxon>
        <taxon>Viridiplantae</taxon>
        <taxon>Streptophyta</taxon>
        <taxon>Embryophyta</taxon>
        <taxon>Tracheophyta</taxon>
        <taxon>Spermatophyta</taxon>
        <taxon>Magnoliopsida</taxon>
        <taxon>eudicotyledons</taxon>
        <taxon>Gunneridae</taxon>
        <taxon>Pentapetalae</taxon>
        <taxon>asterids</taxon>
        <taxon>lamiids</taxon>
        <taxon>Solanales</taxon>
        <taxon>Solanaceae</taxon>
        <taxon>Solanoideae</taxon>
        <taxon>Solaneae</taxon>
        <taxon>Solanum</taxon>
        <taxon>Solanum subgen. Lycopersicon</taxon>
    </lineage>
</organism>
<keyword evidence="1" id="KW-0472">Membrane</keyword>
<proteinExistence type="predicted"/>
<dbReference type="EMBL" id="RXGB01001981">
    <property type="protein sequence ID" value="TMW96760.1"/>
    <property type="molecule type" value="Genomic_DNA"/>
</dbReference>
<comment type="caution">
    <text evidence="2">The sequence shown here is derived from an EMBL/GenBank/DDBJ whole genome shotgun (WGS) entry which is preliminary data.</text>
</comment>
<evidence type="ECO:0000313" key="2">
    <source>
        <dbReference type="EMBL" id="TMW96760.1"/>
    </source>
</evidence>
<accession>A0A6N2BT14</accession>
<gene>
    <name evidence="2" type="ORF">EJD97_006830</name>
</gene>
<dbReference type="AlphaFoldDB" id="A0A6N2BT14"/>
<evidence type="ECO:0000256" key="1">
    <source>
        <dbReference type="SAM" id="Phobius"/>
    </source>
</evidence>
<feature type="transmembrane region" description="Helical" evidence="1">
    <location>
        <begin position="113"/>
        <end position="132"/>
    </location>
</feature>
<reference evidence="2" key="1">
    <citation type="submission" date="2019-05" db="EMBL/GenBank/DDBJ databases">
        <title>The de novo reference genome and transcriptome assemblies of the wild tomato species Solanum chilense.</title>
        <authorList>
            <person name="Stam R."/>
            <person name="Nosenko T."/>
            <person name="Hoerger A.C."/>
            <person name="Stephan W."/>
            <person name="Seidel M.A."/>
            <person name="Kuhn J.M.M."/>
            <person name="Haberer G."/>
            <person name="Tellier A."/>
        </authorList>
    </citation>
    <scope>NUCLEOTIDE SEQUENCE</scope>
    <source>
        <tissue evidence="2">Mature leaves</tissue>
    </source>
</reference>
<sequence>MSEHSLLQSRDINYLFPFIKKMSPENRHGQFEHVNLEGKNVGASMIARRGGCSGESHECCCINIYISNNIQGVNNSILLGSKVKLGDPGVSFSMKDVKFHRGKMGSKKIKGTHLKFIWMLLFTVVAVLLVSVI</sequence>
<name>A0A6N2BT14_SOLCI</name>
<protein>
    <submittedName>
        <fullName evidence="2">Uncharacterized protein</fullName>
    </submittedName>
</protein>
<keyword evidence="1" id="KW-1133">Transmembrane helix</keyword>